<evidence type="ECO:0000313" key="2">
    <source>
        <dbReference type="EMBL" id="ORD95046.1"/>
    </source>
</evidence>
<feature type="chain" id="PRO_5013095882" evidence="1">
    <location>
        <begin position="17"/>
        <end position="57"/>
    </location>
</feature>
<organism evidence="2 3">
    <name type="scientific">Enterospora canceri</name>
    <dbReference type="NCBI Taxonomy" id="1081671"/>
    <lineage>
        <taxon>Eukaryota</taxon>
        <taxon>Fungi</taxon>
        <taxon>Fungi incertae sedis</taxon>
        <taxon>Microsporidia</taxon>
        <taxon>Enterocytozoonidae</taxon>
        <taxon>Enterospora</taxon>
    </lineage>
</organism>
<dbReference type="AlphaFoldDB" id="A0A1Y1S9A4"/>
<evidence type="ECO:0000313" key="3">
    <source>
        <dbReference type="Proteomes" id="UP000192639"/>
    </source>
</evidence>
<evidence type="ECO:0000256" key="1">
    <source>
        <dbReference type="SAM" id="SignalP"/>
    </source>
</evidence>
<gene>
    <name evidence="2" type="ORF">ECANGB1_2692</name>
</gene>
<comment type="caution">
    <text evidence="2">The sequence shown here is derived from an EMBL/GenBank/DDBJ whole genome shotgun (WGS) entry which is preliminary data.</text>
</comment>
<accession>A0A1Y1S9A4</accession>
<proteinExistence type="predicted"/>
<reference evidence="2 3" key="1">
    <citation type="journal article" date="2017" name="Environ. Microbiol.">
        <title>Decay of the glycolytic pathway and adaptation to intranuclear parasitism within Enterocytozoonidae microsporidia.</title>
        <authorList>
            <person name="Wiredu Boakye D."/>
            <person name="Jaroenlak P."/>
            <person name="Prachumwat A."/>
            <person name="Williams T.A."/>
            <person name="Bateman K.S."/>
            <person name="Itsathitphaisarn O."/>
            <person name="Sritunyalucksana K."/>
            <person name="Paszkiewicz K.H."/>
            <person name="Moore K.A."/>
            <person name="Stentiford G.D."/>
            <person name="Williams B.A."/>
        </authorList>
    </citation>
    <scope>NUCLEOTIDE SEQUENCE [LARGE SCALE GENOMIC DNA]</scope>
    <source>
        <strain evidence="2 3">GB1</strain>
    </source>
</reference>
<name>A0A1Y1S9A4_9MICR</name>
<dbReference type="VEuPathDB" id="MicrosporidiaDB:ECANGB1_2692"/>
<sequence>MMYSCLFLLFWNICCSLFRTASFTRENSIVENVGCSFSASISMMIMRFLKSLVICMG</sequence>
<keyword evidence="1" id="KW-0732">Signal</keyword>
<protein>
    <submittedName>
        <fullName evidence="2">Uncharacterized protein</fullName>
    </submittedName>
</protein>
<dbReference type="EMBL" id="LWDP01000005">
    <property type="protein sequence ID" value="ORD95046.1"/>
    <property type="molecule type" value="Genomic_DNA"/>
</dbReference>
<keyword evidence="3" id="KW-1185">Reference proteome</keyword>
<dbReference type="Proteomes" id="UP000192639">
    <property type="component" value="Unassembled WGS sequence"/>
</dbReference>
<feature type="signal peptide" evidence="1">
    <location>
        <begin position="1"/>
        <end position="16"/>
    </location>
</feature>